<dbReference type="FunFam" id="2.60.40.10:FF:000208">
    <property type="entry name" value="Butyrophilin subfamily 1 member A1"/>
    <property type="match status" value="1"/>
</dbReference>
<evidence type="ECO:0000256" key="3">
    <source>
        <dbReference type="ARBA" id="ARBA00022692"/>
    </source>
</evidence>
<evidence type="ECO:0000313" key="15">
    <source>
        <dbReference type="Ensembl" id="ENSCAFP00040013888.1"/>
    </source>
</evidence>
<keyword evidence="5 10" id="KW-1133">Transmembrane helix</keyword>
<dbReference type="PANTHER" id="PTHR24100">
    <property type="entry name" value="BUTYROPHILIN"/>
    <property type="match status" value="1"/>
</dbReference>
<keyword evidence="6 10" id="KW-0472">Membrane</keyword>
<comment type="similarity">
    <text evidence="2">Belongs to the immunoglobulin superfamily. BTN/MOG family.</text>
</comment>
<dbReference type="InterPro" id="IPR007110">
    <property type="entry name" value="Ig-like_dom"/>
</dbReference>
<organism evidence="15 17">
    <name type="scientific">Canis lupus familiaris</name>
    <name type="common">Dog</name>
    <name type="synonym">Canis familiaris</name>
    <dbReference type="NCBI Taxonomy" id="9615"/>
    <lineage>
        <taxon>Eukaryota</taxon>
        <taxon>Metazoa</taxon>
        <taxon>Chordata</taxon>
        <taxon>Craniata</taxon>
        <taxon>Vertebrata</taxon>
        <taxon>Euteleostomi</taxon>
        <taxon>Mammalia</taxon>
        <taxon>Eutheria</taxon>
        <taxon>Laurasiatheria</taxon>
        <taxon>Carnivora</taxon>
        <taxon>Caniformia</taxon>
        <taxon>Canidae</taxon>
        <taxon>Canis</taxon>
    </lineage>
</organism>
<dbReference type="InterPro" id="IPR036179">
    <property type="entry name" value="Ig-like_dom_sf"/>
</dbReference>
<evidence type="ECO:0000256" key="7">
    <source>
        <dbReference type="ARBA" id="ARBA00023157"/>
    </source>
</evidence>
<dbReference type="Pfam" id="PF13765">
    <property type="entry name" value="PRY"/>
    <property type="match status" value="1"/>
</dbReference>
<dbReference type="CDD" id="cd13733">
    <property type="entry name" value="SPRY_PRY_C-I_1"/>
    <property type="match status" value="1"/>
</dbReference>
<dbReference type="CTD" id="153579"/>
<dbReference type="Proteomes" id="UP000002254">
    <property type="component" value="Chromosome 11"/>
</dbReference>
<dbReference type="Ensembl" id="ENSCAFT00040016025.1">
    <property type="protein sequence ID" value="ENSCAFP00040013888.1"/>
    <property type="gene ID" value="ENSCAFG00040008563.1"/>
</dbReference>
<dbReference type="InterPro" id="IPR013320">
    <property type="entry name" value="ConA-like_dom_sf"/>
</dbReference>
<dbReference type="PRINTS" id="PR01407">
    <property type="entry name" value="BUTYPHLNCDUF"/>
</dbReference>
<evidence type="ECO:0000256" key="6">
    <source>
        <dbReference type="ARBA" id="ARBA00023136"/>
    </source>
</evidence>
<dbReference type="InterPro" id="IPR001870">
    <property type="entry name" value="B30.2/SPRY"/>
</dbReference>
<dbReference type="SMART" id="SM00449">
    <property type="entry name" value="SPRY"/>
    <property type="match status" value="1"/>
</dbReference>
<evidence type="ECO:0000256" key="1">
    <source>
        <dbReference type="ARBA" id="ARBA00004479"/>
    </source>
</evidence>
<evidence type="ECO:0000256" key="5">
    <source>
        <dbReference type="ARBA" id="ARBA00022989"/>
    </source>
</evidence>
<feature type="domain" description="Ig-like" evidence="12">
    <location>
        <begin position="159"/>
        <end position="243"/>
    </location>
</feature>
<dbReference type="FunFam" id="2.60.40.10:FF:000088">
    <property type="entry name" value="Butyrophilin subfamily 1 member A1"/>
    <property type="match status" value="1"/>
</dbReference>
<dbReference type="GeneID" id="491672"/>
<dbReference type="InterPro" id="IPR050504">
    <property type="entry name" value="IgSF_BTN/MOG"/>
</dbReference>
<evidence type="ECO:0000313" key="17">
    <source>
        <dbReference type="Proteomes" id="UP000694542"/>
    </source>
</evidence>
<dbReference type="AlphaFoldDB" id="A0A8C0QJ13"/>
<keyword evidence="7" id="KW-1015">Disulfide bond</keyword>
<accession>A0A8C0QJ13</accession>
<proteinExistence type="inferred from homology"/>
<evidence type="ECO:0000256" key="2">
    <source>
        <dbReference type="ARBA" id="ARBA00007591"/>
    </source>
</evidence>
<name>A0A8C0QJ13_CANLF</name>
<dbReference type="GO" id="GO:0016020">
    <property type="term" value="C:membrane"/>
    <property type="evidence" value="ECO:0007669"/>
    <property type="project" value="UniProtKB-SubCell"/>
</dbReference>
<dbReference type="RefSeq" id="XP_038407601.1">
    <property type="nucleotide sequence ID" value="XM_038551673.1"/>
</dbReference>
<dbReference type="InterPro" id="IPR013106">
    <property type="entry name" value="Ig_V-set"/>
</dbReference>
<dbReference type="InterPro" id="IPR003599">
    <property type="entry name" value="Ig_sub"/>
</dbReference>
<dbReference type="CDD" id="cd05713">
    <property type="entry name" value="IgV_MOG_like"/>
    <property type="match status" value="1"/>
</dbReference>
<dbReference type="Pfam" id="PF22705">
    <property type="entry name" value="C2-set_3"/>
    <property type="match status" value="1"/>
</dbReference>
<keyword evidence="8" id="KW-0325">Glycoprotein</keyword>
<evidence type="ECO:0000259" key="12">
    <source>
        <dbReference type="PROSITE" id="PS50835"/>
    </source>
</evidence>
<dbReference type="SUPFAM" id="SSF49899">
    <property type="entry name" value="Concanavalin A-like lectins/glucanases"/>
    <property type="match status" value="1"/>
</dbReference>
<dbReference type="FunFam" id="2.60.120.920:FF:000004">
    <property type="entry name" value="Butyrophilin subfamily 1 member A1"/>
    <property type="match status" value="1"/>
</dbReference>
<evidence type="ECO:0000256" key="9">
    <source>
        <dbReference type="ARBA" id="ARBA00023319"/>
    </source>
</evidence>
<evidence type="ECO:0000259" key="11">
    <source>
        <dbReference type="PROSITE" id="PS50188"/>
    </source>
</evidence>
<reference evidence="15" key="4">
    <citation type="submission" date="2025-05" db="UniProtKB">
        <authorList>
            <consortium name="Ensembl"/>
        </authorList>
    </citation>
    <scope>IDENTIFICATION</scope>
</reference>
<dbReference type="Pfam" id="PF00622">
    <property type="entry name" value="SPRY"/>
    <property type="match status" value="1"/>
</dbReference>
<dbReference type="KEGG" id="cfa:491672"/>
<feature type="domain" description="Ig-like" evidence="12">
    <location>
        <begin position="32"/>
        <end position="136"/>
    </location>
</feature>
<dbReference type="InterPro" id="IPR043136">
    <property type="entry name" value="B30.2/SPRY_sf"/>
</dbReference>
<evidence type="ECO:0000256" key="8">
    <source>
        <dbReference type="ARBA" id="ARBA00023180"/>
    </source>
</evidence>
<evidence type="ECO:0000313" key="16">
    <source>
        <dbReference type="Proteomes" id="UP000002254"/>
    </source>
</evidence>
<dbReference type="PROSITE" id="PS50835">
    <property type="entry name" value="IG_LIKE"/>
    <property type="match status" value="2"/>
</dbReference>
<dbReference type="SMART" id="SM00406">
    <property type="entry name" value="IGv"/>
    <property type="match status" value="1"/>
</dbReference>
<dbReference type="RefSeq" id="XP_038536984.1">
    <property type="nucleotide sequence ID" value="XM_038681056.1"/>
</dbReference>
<feature type="domain" description="B30.2/SPRY" evidence="11">
    <location>
        <begin position="316"/>
        <end position="515"/>
    </location>
</feature>
<keyword evidence="3 10" id="KW-0812">Transmembrane</keyword>
<sequence>MMYFPVFLDLSQQVPMLSGVFFLTHLTLLLQPVELNSEEVKVIGPGEPILALVGEEVEFSCYLSPYLDAEDMEIRWFRSQTSDVVHLYRGGQELHSQQMVQFQNRTKLIKDFIMDGMVNLKLHGIIPADEGLYGCRFLSTNFSREAIWELEVAGLGSDPHISLEGFKEGGIQLRCSSSGWYPKPQAQWKDHKGQCLSPEMEAIVQDAQSLFNLETSVVVQGDAHNNVSCSIQNSFLIQKKEFTIQIADVFLPGNSPWKRAFLGILVGLSLLLALLVTLALYFFQKQRRSQEKLKEQADKDKEILTANLERLQTELDWRRAEGQAEWRAAQQYAVDVTLDPASAHHSLEVSEDGKSVSSCTAVPGPVMGDPQRFSEQTCVLSCQHFSGGRHYWEVHVGRRSRWFLGVCLATVPRMGPAQLSPASGYWVMGLWNHSEYFVLDPHRIALTLRVPPRRVGIFLDWEAGKLSFFNVSDGSHIFTFTDTFSGTLCAYFRPRAHDGGEHPDPLTICPLPVRRTCILEEDERDAWLQPYGPSDPTLGLW</sequence>
<dbReference type="Ensembl" id="ENSCAFT00030021041.1">
    <property type="protein sequence ID" value="ENSCAFP00030018348.1"/>
    <property type="gene ID" value="ENSCAFG00030011348.1"/>
</dbReference>
<dbReference type="PROSITE" id="PS50188">
    <property type="entry name" value="B302_SPRY"/>
    <property type="match status" value="1"/>
</dbReference>
<reference evidence="14" key="3">
    <citation type="submission" date="2019-03" db="EMBL/GenBank/DDBJ databases">
        <authorList>
            <person name="Warren W.C."/>
            <person name="Johnson G.S."/>
        </authorList>
    </citation>
    <scope>NUCLEOTIDE SEQUENCE [LARGE SCALE GENOMIC DNA]</scope>
    <source>
        <strain evidence="14">Basenji</strain>
    </source>
</reference>
<dbReference type="Ensembl" id="ENSCAFT00000094484.1">
    <property type="protein sequence ID" value="ENSCAFP00000068471.1"/>
    <property type="gene ID" value="ENSCAFG00000012915.6"/>
</dbReference>
<keyword evidence="4" id="KW-0732">Signal</keyword>
<dbReference type="Gene3D" id="2.60.120.920">
    <property type="match status" value="1"/>
</dbReference>
<dbReference type="Proteomes" id="UP000694542">
    <property type="component" value="Chromosome 11"/>
</dbReference>
<feature type="transmembrane region" description="Helical" evidence="10">
    <location>
        <begin position="260"/>
        <end position="283"/>
    </location>
</feature>
<dbReference type="SMART" id="SM00409">
    <property type="entry name" value="IG"/>
    <property type="match status" value="1"/>
</dbReference>
<dbReference type="InterPro" id="IPR006574">
    <property type="entry name" value="PRY"/>
</dbReference>
<dbReference type="RefSeq" id="XP_005626328.1">
    <property type="nucleotide sequence ID" value="XM_005626271.4"/>
</dbReference>
<reference evidence="15" key="2">
    <citation type="submission" date="2018-10" db="EMBL/GenBank/DDBJ databases">
        <title>De novo assembly of a Great Dane genome.</title>
        <authorList>
            <person name="Kidd J.M."/>
            <person name="Pendleton A.L."/>
            <person name="Shen F."/>
            <person name="Emery S."/>
        </authorList>
    </citation>
    <scope>NUCLEOTIDE SEQUENCE [LARGE SCALE GENOMIC DNA]</scope>
    <source>
        <strain evidence="15">Great Dane</strain>
    </source>
</reference>
<comment type="subcellular location">
    <subcellularLocation>
        <location evidence="1">Membrane</location>
        <topology evidence="1">Single-pass type I membrane protein</topology>
    </subcellularLocation>
</comment>
<gene>
    <name evidence="15" type="primary">BTNL9</name>
</gene>
<evidence type="ECO:0000313" key="13">
    <source>
        <dbReference type="Ensembl" id="ENSCAFP00000068471.1"/>
    </source>
</evidence>
<dbReference type="OrthoDB" id="10055806at2759"/>
<dbReference type="InterPro" id="IPR013783">
    <property type="entry name" value="Ig-like_fold"/>
</dbReference>
<evidence type="ECO:0000313" key="14">
    <source>
        <dbReference type="Ensembl" id="ENSCAFP00030018348.1"/>
    </source>
</evidence>
<dbReference type="SMART" id="SM00589">
    <property type="entry name" value="PRY"/>
    <property type="match status" value="1"/>
</dbReference>
<dbReference type="Pfam" id="PF07686">
    <property type="entry name" value="V-set"/>
    <property type="match status" value="1"/>
</dbReference>
<reference evidence="13 16" key="1">
    <citation type="journal article" date="2005" name="Nature">
        <title>Genome sequence, comparative analysis and haplotype structure of the domestic dog.</title>
        <authorList>
            <consortium name="Broad Sequencing Platform"/>
            <person name="Lindblad-Toh K."/>
            <person name="Wade C.M."/>
            <person name="Mikkelsen T.S."/>
            <person name="Karlsson E.K."/>
            <person name="Jaffe D.B."/>
            <person name="Kamal M."/>
            <person name="Clamp M."/>
            <person name="Chang J.L."/>
            <person name="Kulbokas E.J. III"/>
            <person name="Zody M.C."/>
            <person name="Mauceli E."/>
            <person name="Xie X."/>
            <person name="Breen M."/>
            <person name="Wayne R.K."/>
            <person name="Ostrander E.A."/>
            <person name="Ponting C.P."/>
            <person name="Galibert F."/>
            <person name="Smith D.R."/>
            <person name="DeJong P.J."/>
            <person name="Kirkness E."/>
            <person name="Alvarez P."/>
            <person name="Biagi T."/>
            <person name="Brockman W."/>
            <person name="Butler J."/>
            <person name="Chin C.W."/>
            <person name="Cook A."/>
            <person name="Cuff J."/>
            <person name="Daly M.J."/>
            <person name="DeCaprio D."/>
            <person name="Gnerre S."/>
            <person name="Grabherr M."/>
            <person name="Kellis M."/>
            <person name="Kleber M."/>
            <person name="Bardeleben C."/>
            <person name="Goodstadt L."/>
            <person name="Heger A."/>
            <person name="Hitte C."/>
            <person name="Kim L."/>
            <person name="Koepfli K.P."/>
            <person name="Parker H.G."/>
            <person name="Pollinger J.P."/>
            <person name="Searle S.M."/>
            <person name="Sutter N.B."/>
            <person name="Thomas R."/>
            <person name="Webber C."/>
            <person name="Baldwin J."/>
            <person name="Abebe A."/>
            <person name="Abouelleil A."/>
            <person name="Aftuck L."/>
            <person name="Ait-Zahra M."/>
            <person name="Aldredge T."/>
            <person name="Allen N."/>
            <person name="An P."/>
            <person name="Anderson S."/>
            <person name="Antoine C."/>
            <person name="Arachchi H."/>
            <person name="Aslam A."/>
            <person name="Ayotte L."/>
            <person name="Bachantsang P."/>
            <person name="Barry A."/>
            <person name="Bayul T."/>
            <person name="Benamara M."/>
            <person name="Berlin A."/>
            <person name="Bessette D."/>
            <person name="Blitshteyn B."/>
            <person name="Bloom T."/>
            <person name="Blye J."/>
            <person name="Boguslavskiy L."/>
            <person name="Bonnet C."/>
            <person name="Boukhgalter B."/>
            <person name="Brown A."/>
            <person name="Cahill P."/>
            <person name="Calixte N."/>
            <person name="Camarata J."/>
            <person name="Cheshatsang Y."/>
            <person name="Chu J."/>
            <person name="Citroen M."/>
            <person name="Collymore A."/>
            <person name="Cooke P."/>
            <person name="Dawoe T."/>
            <person name="Daza R."/>
            <person name="Decktor K."/>
            <person name="DeGray S."/>
            <person name="Dhargay N."/>
            <person name="Dooley K."/>
            <person name="Dooley K."/>
            <person name="Dorje P."/>
            <person name="Dorjee K."/>
            <person name="Dorris L."/>
            <person name="Duffey N."/>
            <person name="Dupes A."/>
            <person name="Egbiremolen O."/>
            <person name="Elong R."/>
            <person name="Falk J."/>
            <person name="Farina A."/>
            <person name="Faro S."/>
            <person name="Ferguson D."/>
            <person name="Ferreira P."/>
            <person name="Fisher S."/>
            <person name="FitzGerald M."/>
            <person name="Foley K."/>
            <person name="Foley C."/>
            <person name="Franke A."/>
            <person name="Friedrich D."/>
            <person name="Gage D."/>
            <person name="Garber M."/>
            <person name="Gearin G."/>
            <person name="Giannoukos G."/>
            <person name="Goode T."/>
            <person name="Goyette A."/>
            <person name="Graham J."/>
            <person name="Grandbois E."/>
            <person name="Gyaltsen K."/>
            <person name="Hafez N."/>
            <person name="Hagopian D."/>
            <person name="Hagos B."/>
            <person name="Hall J."/>
            <person name="Healy C."/>
            <person name="Hegarty R."/>
            <person name="Honan T."/>
            <person name="Horn A."/>
            <person name="Houde N."/>
            <person name="Hughes L."/>
            <person name="Hunnicutt L."/>
            <person name="Husby M."/>
            <person name="Jester B."/>
            <person name="Jones C."/>
            <person name="Kamat A."/>
            <person name="Kanga B."/>
            <person name="Kells C."/>
            <person name="Khazanovich D."/>
            <person name="Kieu A.C."/>
            <person name="Kisner P."/>
            <person name="Kumar M."/>
            <person name="Lance K."/>
            <person name="Landers T."/>
            <person name="Lara M."/>
            <person name="Lee W."/>
            <person name="Leger J.P."/>
            <person name="Lennon N."/>
            <person name="Leuper L."/>
            <person name="LeVine S."/>
            <person name="Liu J."/>
            <person name="Liu X."/>
            <person name="Lokyitsang Y."/>
            <person name="Lokyitsang T."/>
            <person name="Lui A."/>
            <person name="Macdonald J."/>
            <person name="Major J."/>
            <person name="Marabella R."/>
            <person name="Maru K."/>
            <person name="Matthews C."/>
            <person name="McDonough S."/>
            <person name="Mehta T."/>
            <person name="Meldrim J."/>
            <person name="Melnikov A."/>
            <person name="Meneus L."/>
            <person name="Mihalev A."/>
            <person name="Mihova T."/>
            <person name="Miller K."/>
            <person name="Mittelman R."/>
            <person name="Mlenga V."/>
            <person name="Mulrain L."/>
            <person name="Munson G."/>
            <person name="Navidi A."/>
            <person name="Naylor J."/>
            <person name="Nguyen T."/>
            <person name="Nguyen N."/>
            <person name="Nguyen C."/>
            <person name="Nguyen T."/>
            <person name="Nicol R."/>
            <person name="Norbu N."/>
            <person name="Norbu C."/>
            <person name="Novod N."/>
            <person name="Nyima T."/>
            <person name="Olandt P."/>
            <person name="O'Neill B."/>
            <person name="O'Neill K."/>
            <person name="Osman S."/>
            <person name="Oyono L."/>
            <person name="Patti C."/>
            <person name="Perrin D."/>
            <person name="Phunkhang P."/>
            <person name="Pierre F."/>
            <person name="Priest M."/>
            <person name="Rachupka A."/>
            <person name="Raghuraman S."/>
            <person name="Rameau R."/>
            <person name="Ray V."/>
            <person name="Raymond C."/>
            <person name="Rege F."/>
            <person name="Rise C."/>
            <person name="Rogers J."/>
            <person name="Rogov P."/>
            <person name="Sahalie J."/>
            <person name="Settipalli S."/>
            <person name="Sharpe T."/>
            <person name="Shea T."/>
            <person name="Sheehan M."/>
            <person name="Sherpa N."/>
            <person name="Shi J."/>
            <person name="Shih D."/>
            <person name="Sloan J."/>
            <person name="Smith C."/>
            <person name="Sparrow T."/>
            <person name="Stalker J."/>
            <person name="Stange-Thomann N."/>
            <person name="Stavropoulos S."/>
            <person name="Stone C."/>
            <person name="Stone S."/>
            <person name="Sykes S."/>
            <person name="Tchuinga P."/>
            <person name="Tenzing P."/>
            <person name="Tesfaye S."/>
            <person name="Thoulutsang D."/>
            <person name="Thoulutsang Y."/>
            <person name="Topham K."/>
            <person name="Topping I."/>
            <person name="Tsamla T."/>
            <person name="Vassiliev H."/>
            <person name="Venkataraman V."/>
            <person name="Vo A."/>
            <person name="Wangchuk T."/>
            <person name="Wangdi T."/>
            <person name="Weiand M."/>
            <person name="Wilkinson J."/>
            <person name="Wilson A."/>
            <person name="Yadav S."/>
            <person name="Yang S."/>
            <person name="Yang X."/>
            <person name="Young G."/>
            <person name="Yu Q."/>
            <person name="Zainoun J."/>
            <person name="Zembek L."/>
            <person name="Zimmer A."/>
            <person name="Lander E.S."/>
        </authorList>
    </citation>
    <scope>NUCLEOTIDE SEQUENCE [LARGE SCALE GENOMIC DNA]</scope>
    <source>
        <strain evidence="13">Boxer</strain>
    </source>
</reference>
<dbReference type="InterPro" id="IPR053896">
    <property type="entry name" value="BTN3A2-like_Ig-C"/>
</dbReference>
<keyword evidence="9" id="KW-0393">Immunoglobulin domain</keyword>
<protein>
    <submittedName>
        <fullName evidence="15">Butyrophilin like 9</fullName>
    </submittedName>
</protein>
<dbReference type="PANTHER" id="PTHR24100:SF130">
    <property type="entry name" value="BUTYROPHILIN-LIKE PROTEIN 9"/>
    <property type="match status" value="1"/>
</dbReference>
<evidence type="ECO:0000256" key="4">
    <source>
        <dbReference type="ARBA" id="ARBA00022729"/>
    </source>
</evidence>
<dbReference type="InterPro" id="IPR003877">
    <property type="entry name" value="SPRY_dom"/>
</dbReference>
<evidence type="ECO:0000256" key="10">
    <source>
        <dbReference type="SAM" id="Phobius"/>
    </source>
</evidence>
<dbReference type="SUPFAM" id="SSF48726">
    <property type="entry name" value="Immunoglobulin"/>
    <property type="match status" value="2"/>
</dbReference>
<dbReference type="Proteomes" id="UP000694429">
    <property type="component" value="Chromosome 11"/>
</dbReference>
<dbReference type="InterPro" id="IPR003879">
    <property type="entry name" value="Butyrophylin_SPRY"/>
</dbReference>
<dbReference type="Gene3D" id="2.60.40.10">
    <property type="entry name" value="Immunoglobulins"/>
    <property type="match status" value="2"/>
</dbReference>